<sequence length="107" mass="11996">MARRHRWCSGEFYEVQQVASVALIWWWCVGDIVFDINVRLLDGSHAYFRSERMENDALGMIFPVGGAIEGPTALLAPCFCLPVKTLCNGGVHGVIISLEALLWSKVW</sequence>
<evidence type="ECO:0000313" key="1">
    <source>
        <dbReference type="EMBL" id="BAK02144.1"/>
    </source>
</evidence>
<dbReference type="EMBL" id="AK370946">
    <property type="protein sequence ID" value="BAK02144.1"/>
    <property type="molecule type" value="mRNA"/>
</dbReference>
<accession>F2E472</accession>
<dbReference type="AlphaFoldDB" id="F2E472"/>
<protein>
    <submittedName>
        <fullName evidence="1">Predicted protein</fullName>
    </submittedName>
</protein>
<proteinExistence type="evidence at transcript level"/>
<name>F2E472_HORVV</name>
<organism evidence="1">
    <name type="scientific">Hordeum vulgare subsp. vulgare</name>
    <name type="common">Domesticated barley</name>
    <dbReference type="NCBI Taxonomy" id="112509"/>
    <lineage>
        <taxon>Eukaryota</taxon>
        <taxon>Viridiplantae</taxon>
        <taxon>Streptophyta</taxon>
        <taxon>Embryophyta</taxon>
        <taxon>Tracheophyta</taxon>
        <taxon>Spermatophyta</taxon>
        <taxon>Magnoliopsida</taxon>
        <taxon>Liliopsida</taxon>
        <taxon>Poales</taxon>
        <taxon>Poaceae</taxon>
        <taxon>BOP clade</taxon>
        <taxon>Pooideae</taxon>
        <taxon>Triticodae</taxon>
        <taxon>Triticeae</taxon>
        <taxon>Hordeinae</taxon>
        <taxon>Hordeum</taxon>
    </lineage>
</organism>
<reference evidence="1" key="1">
    <citation type="journal article" date="2011" name="Plant Physiol.">
        <title>Comprehensive sequence analysis of 24,783 barley full-length cDNAs derived from 12 clone libraries.</title>
        <authorList>
            <person name="Matsumoto T."/>
            <person name="Tanaka T."/>
            <person name="Sakai H."/>
            <person name="Amano N."/>
            <person name="Kanamori H."/>
            <person name="Kurita K."/>
            <person name="Kikuta A."/>
            <person name="Kamiya K."/>
            <person name="Yamamoto M."/>
            <person name="Ikawa H."/>
            <person name="Fujii N."/>
            <person name="Hori K."/>
            <person name="Itoh T."/>
            <person name="Sato K."/>
        </authorList>
    </citation>
    <scope>NUCLEOTIDE SEQUENCE</scope>
    <source>
        <tissue evidence="1">Shoot and root</tissue>
    </source>
</reference>